<dbReference type="AlphaFoldDB" id="A0AAU2VXE3"/>
<proteinExistence type="predicted"/>
<name>A0AAU2VXE3_9ACTN</name>
<accession>A0AAU2VXE3</accession>
<feature type="transmembrane region" description="Helical" evidence="2">
    <location>
        <begin position="47"/>
        <end position="68"/>
    </location>
</feature>
<feature type="region of interest" description="Disordered" evidence="1">
    <location>
        <begin position="122"/>
        <end position="158"/>
    </location>
</feature>
<evidence type="ECO:0000256" key="1">
    <source>
        <dbReference type="SAM" id="MobiDB-lite"/>
    </source>
</evidence>
<protein>
    <submittedName>
        <fullName evidence="3">CU044_5270 family protein</fullName>
    </submittedName>
</protein>
<keyword evidence="2" id="KW-0812">Transmembrane</keyword>
<keyword evidence="2" id="KW-0472">Membrane</keyword>
<gene>
    <name evidence="3" type="ORF">OG398_30580</name>
</gene>
<dbReference type="EMBL" id="CP108313">
    <property type="protein sequence ID" value="WTW72296.1"/>
    <property type="molecule type" value="Genomic_DNA"/>
</dbReference>
<reference evidence="3" key="1">
    <citation type="submission" date="2022-10" db="EMBL/GenBank/DDBJ databases">
        <title>The complete genomes of actinobacterial strains from the NBC collection.</title>
        <authorList>
            <person name="Joergensen T.S."/>
            <person name="Alvarez Arevalo M."/>
            <person name="Sterndorff E.B."/>
            <person name="Faurdal D."/>
            <person name="Vuksanovic O."/>
            <person name="Mourched A.-S."/>
            <person name="Charusanti P."/>
            <person name="Shaw S."/>
            <person name="Blin K."/>
            <person name="Weber T."/>
        </authorList>
    </citation>
    <scope>NUCLEOTIDE SEQUENCE</scope>
    <source>
        <strain evidence="3">NBC_00008</strain>
    </source>
</reference>
<feature type="compositionally biased region" description="Basic and acidic residues" evidence="1">
    <location>
        <begin position="122"/>
        <end position="142"/>
    </location>
</feature>
<dbReference type="InterPro" id="IPR047789">
    <property type="entry name" value="CU044_5270-like"/>
</dbReference>
<sequence>MDTDEMTLVRALRADAPVPDRRSLAEGRQRLTEAAGRRRGLRADWRLTAVAATAAVAAAAVLGTQFVGREQGVRSGSRTATVVELGIAAPVLRDAAAGVADDPAPTPKAGQWVYTKDLEIRAQEDGPGEERGGRRETERWYRYADPGVENGKAGDDHSPRERFQFLAQLPQDPAQVKKRARAFYPGEDESVAAHDFRALSILATSYPADPKGLAAVYRAMATVPGLRAVRTRDALDRPVIGIRFPGERGLLLLDAETFRYVGSSLDSPVGVGAHAVMKAALVDREGKRS</sequence>
<organism evidence="3">
    <name type="scientific">Streptomyces sp. NBC_00008</name>
    <dbReference type="NCBI Taxonomy" id="2903610"/>
    <lineage>
        <taxon>Bacteria</taxon>
        <taxon>Bacillati</taxon>
        <taxon>Actinomycetota</taxon>
        <taxon>Actinomycetes</taxon>
        <taxon>Kitasatosporales</taxon>
        <taxon>Streptomycetaceae</taxon>
        <taxon>Streptomyces</taxon>
    </lineage>
</organism>
<evidence type="ECO:0000313" key="3">
    <source>
        <dbReference type="EMBL" id="WTW72296.1"/>
    </source>
</evidence>
<keyword evidence="2" id="KW-1133">Transmembrane helix</keyword>
<dbReference type="NCBIfam" id="NF038083">
    <property type="entry name" value="CU044_5270_fam"/>
    <property type="match status" value="1"/>
</dbReference>
<evidence type="ECO:0000256" key="2">
    <source>
        <dbReference type="SAM" id="Phobius"/>
    </source>
</evidence>